<dbReference type="Gene3D" id="3.90.550.50">
    <property type="match status" value="1"/>
</dbReference>
<reference evidence="5" key="2">
    <citation type="submission" date="2012-11" db="EMBL/GenBank/DDBJ databases">
        <authorList>
            <person name="Kuo A."/>
            <person name="Curtis B.A."/>
            <person name="Tanifuji G."/>
            <person name="Burki F."/>
            <person name="Gruber A."/>
            <person name="Irimia M."/>
            <person name="Maruyama S."/>
            <person name="Arias M.C."/>
            <person name="Ball S.G."/>
            <person name="Gile G.H."/>
            <person name="Hirakawa Y."/>
            <person name="Hopkins J.F."/>
            <person name="Rensing S.A."/>
            <person name="Schmutz J."/>
            <person name="Symeonidi A."/>
            <person name="Elias M."/>
            <person name="Eveleigh R.J."/>
            <person name="Herman E.K."/>
            <person name="Klute M.J."/>
            <person name="Nakayama T."/>
            <person name="Obornik M."/>
            <person name="Reyes-Prieto A."/>
            <person name="Armbrust E.V."/>
            <person name="Aves S.J."/>
            <person name="Beiko R.G."/>
            <person name="Coutinho P."/>
            <person name="Dacks J.B."/>
            <person name="Durnford D.G."/>
            <person name="Fast N.M."/>
            <person name="Green B.R."/>
            <person name="Grisdale C."/>
            <person name="Hempe F."/>
            <person name="Henrissat B."/>
            <person name="Hoppner M.P."/>
            <person name="Ishida K.-I."/>
            <person name="Kim E."/>
            <person name="Koreny L."/>
            <person name="Kroth P.G."/>
            <person name="Liu Y."/>
            <person name="Malik S.-B."/>
            <person name="Maier U.G."/>
            <person name="McRose D."/>
            <person name="Mock T."/>
            <person name="Neilson J.A."/>
            <person name="Onodera N.T."/>
            <person name="Poole A.M."/>
            <person name="Pritham E.J."/>
            <person name="Richards T.A."/>
            <person name="Rocap G."/>
            <person name="Roy S.W."/>
            <person name="Sarai C."/>
            <person name="Schaack S."/>
            <person name="Shirato S."/>
            <person name="Slamovits C.H."/>
            <person name="Spencer D.F."/>
            <person name="Suzuki S."/>
            <person name="Worden A.Z."/>
            <person name="Zauner S."/>
            <person name="Barry K."/>
            <person name="Bell C."/>
            <person name="Bharti A.K."/>
            <person name="Crow J.A."/>
            <person name="Grimwood J."/>
            <person name="Kramer R."/>
            <person name="Lindquist E."/>
            <person name="Lucas S."/>
            <person name="Salamov A."/>
            <person name="McFadden G.I."/>
            <person name="Lane C.E."/>
            <person name="Keeling P.J."/>
            <person name="Gray M.W."/>
            <person name="Grigoriev I.V."/>
            <person name="Archibald J.M."/>
        </authorList>
    </citation>
    <scope>NUCLEOTIDE SEQUENCE</scope>
    <source>
        <strain evidence="5">CCMP2712</strain>
    </source>
</reference>
<sequence length="714" mass="78874">MASGLRLASILVFISLCTCGEGAEDELKCRIEFLEPSMGQVVQNEDAVLEYQLVDCVGFSEEESVVVELDGREVARFAAPAMSVSLRSILAGHHSLFLQIQPCSACAFSVNGSVFFTTRIASSAMMDRQVLAMVEERTLRQYFLLSSQRPSHAVQLTAEPRNGSPHHVRTSESMGLESMLALGRLVFAMGDLSEAIVLLHSATSRILNGSQSREGEELLETCIHYHQALVMIMYAEKQGRPVTVEEACRHHLSITWPLPRGSAKHLEEERVGFEDMAYGVVSGQKLYHTRARAVAETWMGMGIDGHIYGEVEEQMKISRCRDKTSCEESLFTILRVPIPEGSNKEWLEALTLADNFFSSVPKVRGLFVLALVDLLVKYPHKKWFYLAGCDTFILPRNVGKAVQGLDENELVFVGGHAGMHFGTLFLSGGSGLIFSRALAHKIAQDASFLLRSWMEKDGPRFRCTPCADVAFVHFSRILQGKMVERPCFYAFWPQYYISEEDGEVVWPWDEAEEATSDERVRAFLSSCSRISVKRGGLGVAARETRQGEIASQQQPLRSLAIQIPPPPLPSRGSGSLRGGQIKLFQDSRTSAEDHQSPSHSATFTHTSAILPMTRFWSAASHACEVELEFVRAVLHPLAEITCSCMTPGLTVLGVSGYLPRVVRGIPCRIPATMRIKTSSQIVAGQHPTISRSPQPDFVPVEPAQQEPGVKSPSM</sequence>
<dbReference type="EMBL" id="JH992987">
    <property type="protein sequence ID" value="EKX48148.1"/>
    <property type="molecule type" value="Genomic_DNA"/>
</dbReference>
<proteinExistence type="predicted"/>
<keyword evidence="5" id="KW-1185">Reference proteome</keyword>
<evidence type="ECO:0000313" key="3">
    <source>
        <dbReference type="EMBL" id="EKX48148.1"/>
    </source>
</evidence>
<dbReference type="RefSeq" id="XP_005835128.1">
    <property type="nucleotide sequence ID" value="XM_005835071.1"/>
</dbReference>
<dbReference type="GeneID" id="17304706"/>
<evidence type="ECO:0000313" key="4">
    <source>
        <dbReference type="EnsemblProtists" id="EKX48148"/>
    </source>
</evidence>
<keyword evidence="2" id="KW-0732">Signal</keyword>
<name>L1JHZ6_GUITC</name>
<organism evidence="3">
    <name type="scientific">Guillardia theta (strain CCMP2712)</name>
    <name type="common">Cryptophyte</name>
    <dbReference type="NCBI Taxonomy" id="905079"/>
    <lineage>
        <taxon>Eukaryota</taxon>
        <taxon>Cryptophyceae</taxon>
        <taxon>Pyrenomonadales</taxon>
        <taxon>Geminigeraceae</taxon>
        <taxon>Guillardia</taxon>
    </lineage>
</organism>
<feature type="chain" id="PRO_5008771488" evidence="2">
    <location>
        <begin position="23"/>
        <end position="714"/>
    </location>
</feature>
<dbReference type="OrthoDB" id="9977039at2759"/>
<feature type="region of interest" description="Disordered" evidence="1">
    <location>
        <begin position="680"/>
        <end position="714"/>
    </location>
</feature>
<accession>L1JHZ6</accession>
<evidence type="ECO:0000256" key="1">
    <source>
        <dbReference type="SAM" id="MobiDB-lite"/>
    </source>
</evidence>
<dbReference type="HOGENOM" id="CLU_387076_0_0_1"/>
<dbReference type="PaxDb" id="55529-EKX48148"/>
<evidence type="ECO:0000256" key="2">
    <source>
        <dbReference type="SAM" id="SignalP"/>
    </source>
</evidence>
<dbReference type="KEGG" id="gtt:GUITHDRAFT_106224"/>
<dbReference type="AlphaFoldDB" id="L1JHZ6"/>
<dbReference type="EnsemblProtists" id="EKX48148">
    <property type="protein sequence ID" value="EKX48148"/>
    <property type="gene ID" value="GUITHDRAFT_106224"/>
</dbReference>
<feature type="compositionally biased region" description="Polar residues" evidence="1">
    <location>
        <begin position="680"/>
        <end position="693"/>
    </location>
</feature>
<protein>
    <submittedName>
        <fullName evidence="3 4">Uncharacterized protein</fullName>
    </submittedName>
</protein>
<reference evidence="3 5" key="1">
    <citation type="journal article" date="2012" name="Nature">
        <title>Algal genomes reveal evolutionary mosaicism and the fate of nucleomorphs.</title>
        <authorList>
            <consortium name="DOE Joint Genome Institute"/>
            <person name="Curtis B.A."/>
            <person name="Tanifuji G."/>
            <person name="Burki F."/>
            <person name="Gruber A."/>
            <person name="Irimia M."/>
            <person name="Maruyama S."/>
            <person name="Arias M.C."/>
            <person name="Ball S.G."/>
            <person name="Gile G.H."/>
            <person name="Hirakawa Y."/>
            <person name="Hopkins J.F."/>
            <person name="Kuo A."/>
            <person name="Rensing S.A."/>
            <person name="Schmutz J."/>
            <person name="Symeonidi A."/>
            <person name="Elias M."/>
            <person name="Eveleigh R.J."/>
            <person name="Herman E.K."/>
            <person name="Klute M.J."/>
            <person name="Nakayama T."/>
            <person name="Obornik M."/>
            <person name="Reyes-Prieto A."/>
            <person name="Armbrust E.V."/>
            <person name="Aves S.J."/>
            <person name="Beiko R.G."/>
            <person name="Coutinho P."/>
            <person name="Dacks J.B."/>
            <person name="Durnford D.G."/>
            <person name="Fast N.M."/>
            <person name="Green B.R."/>
            <person name="Grisdale C.J."/>
            <person name="Hempel F."/>
            <person name="Henrissat B."/>
            <person name="Hoppner M.P."/>
            <person name="Ishida K."/>
            <person name="Kim E."/>
            <person name="Koreny L."/>
            <person name="Kroth P.G."/>
            <person name="Liu Y."/>
            <person name="Malik S.B."/>
            <person name="Maier U.G."/>
            <person name="McRose D."/>
            <person name="Mock T."/>
            <person name="Neilson J.A."/>
            <person name="Onodera N.T."/>
            <person name="Poole A.M."/>
            <person name="Pritham E.J."/>
            <person name="Richards T.A."/>
            <person name="Rocap G."/>
            <person name="Roy S.W."/>
            <person name="Sarai C."/>
            <person name="Schaack S."/>
            <person name="Shirato S."/>
            <person name="Slamovits C.H."/>
            <person name="Spencer D.F."/>
            <person name="Suzuki S."/>
            <person name="Worden A.Z."/>
            <person name="Zauner S."/>
            <person name="Barry K."/>
            <person name="Bell C."/>
            <person name="Bharti A.K."/>
            <person name="Crow J.A."/>
            <person name="Grimwood J."/>
            <person name="Kramer R."/>
            <person name="Lindquist E."/>
            <person name="Lucas S."/>
            <person name="Salamov A."/>
            <person name="McFadden G.I."/>
            <person name="Lane C.E."/>
            <person name="Keeling P.J."/>
            <person name="Gray M.W."/>
            <person name="Grigoriev I.V."/>
            <person name="Archibald J.M."/>
        </authorList>
    </citation>
    <scope>NUCLEOTIDE SEQUENCE</scope>
    <source>
        <strain evidence="3 5">CCMP2712</strain>
    </source>
</reference>
<gene>
    <name evidence="3" type="ORF">GUITHDRAFT_106224</name>
</gene>
<evidence type="ECO:0000313" key="5">
    <source>
        <dbReference type="Proteomes" id="UP000011087"/>
    </source>
</evidence>
<feature type="signal peptide" evidence="2">
    <location>
        <begin position="1"/>
        <end position="22"/>
    </location>
</feature>
<dbReference type="Proteomes" id="UP000011087">
    <property type="component" value="Unassembled WGS sequence"/>
</dbReference>
<reference evidence="4" key="3">
    <citation type="submission" date="2015-06" db="UniProtKB">
        <authorList>
            <consortium name="EnsemblProtists"/>
        </authorList>
    </citation>
    <scope>IDENTIFICATION</scope>
</reference>